<dbReference type="AlphaFoldDB" id="A0A2V2X4M3"/>
<dbReference type="PANTHER" id="PTHR22878:SF63">
    <property type="entry name" value="DYNEIN AXONEMAL HEAVY CHAIN 10"/>
    <property type="match status" value="1"/>
</dbReference>
<organism evidence="1 2">
    <name type="scientific">Trypanosoma cruzi</name>
    <dbReference type="NCBI Taxonomy" id="5693"/>
    <lineage>
        <taxon>Eukaryota</taxon>
        <taxon>Discoba</taxon>
        <taxon>Euglenozoa</taxon>
        <taxon>Kinetoplastea</taxon>
        <taxon>Metakinetoplastina</taxon>
        <taxon>Trypanosomatida</taxon>
        <taxon>Trypanosomatidae</taxon>
        <taxon>Trypanosoma</taxon>
        <taxon>Schizotrypanum</taxon>
    </lineage>
</organism>
<reference evidence="1 2" key="1">
    <citation type="journal article" date="2018" name="Microb. Genom.">
        <title>Expanding an expanded genome: long-read sequencing of Trypanosoma cruzi.</title>
        <authorList>
            <person name="Berna L."/>
            <person name="Rodriguez M."/>
            <person name="Chiribao M.L."/>
            <person name="Parodi-Talice A."/>
            <person name="Pita S."/>
            <person name="Rijo G."/>
            <person name="Alvarez-Valin F."/>
            <person name="Robello C."/>
        </authorList>
    </citation>
    <scope>NUCLEOTIDE SEQUENCE [LARGE SCALE GENOMIC DNA]</scope>
    <source>
        <strain evidence="1 2">TCC</strain>
    </source>
</reference>
<dbReference type="GO" id="GO:0045505">
    <property type="term" value="F:dynein intermediate chain binding"/>
    <property type="evidence" value="ECO:0007669"/>
    <property type="project" value="InterPro"/>
</dbReference>
<dbReference type="Gene3D" id="1.20.58.1120">
    <property type="match status" value="1"/>
</dbReference>
<dbReference type="GO" id="GO:0030286">
    <property type="term" value="C:dynein complex"/>
    <property type="evidence" value="ECO:0007669"/>
    <property type="project" value="InterPro"/>
</dbReference>
<dbReference type="PANTHER" id="PTHR22878">
    <property type="entry name" value="DYNEIN HEAVY CHAIN 6, AXONEMAL-LIKE-RELATED"/>
    <property type="match status" value="1"/>
</dbReference>
<dbReference type="GO" id="GO:0007018">
    <property type="term" value="P:microtubule-based movement"/>
    <property type="evidence" value="ECO:0007669"/>
    <property type="project" value="InterPro"/>
</dbReference>
<dbReference type="Proteomes" id="UP000246078">
    <property type="component" value="Unassembled WGS sequence"/>
</dbReference>
<dbReference type="GO" id="GO:0051959">
    <property type="term" value="F:dynein light intermediate chain binding"/>
    <property type="evidence" value="ECO:0007669"/>
    <property type="project" value="InterPro"/>
</dbReference>
<proteinExistence type="predicted"/>
<evidence type="ECO:0000313" key="2">
    <source>
        <dbReference type="Proteomes" id="UP000246078"/>
    </source>
</evidence>
<dbReference type="EMBL" id="PRFC01000029">
    <property type="protein sequence ID" value="PWV15402.1"/>
    <property type="molecule type" value="Genomic_DNA"/>
</dbReference>
<dbReference type="InterPro" id="IPR026983">
    <property type="entry name" value="DHC"/>
</dbReference>
<comment type="caution">
    <text evidence="1">The sequence shown here is derived from an EMBL/GenBank/DDBJ whole genome shotgun (WGS) entry which is preliminary data.</text>
</comment>
<protein>
    <submittedName>
        <fullName evidence="1">Putative dynein heavy chain</fullName>
    </submittedName>
</protein>
<dbReference type="VEuPathDB" id="TriTrypDB:C3747_29g212"/>
<sequence>MGAPVEQWLQEVLEESRSTLRDVLKAGVYYYPRMGRLDWLKKYHGMVTLTGAKIWWTFEVEDAFNSLKKGKKSSMKDLSGKLTRQLIDLVGEMDKDIEKQYAKKVNTLIIVDVHGRDIVDRFVRDSVTDAREFDWESHYGFTGSVMVTHALYVNVQGGLIMAMNIWD</sequence>
<gene>
    <name evidence="1" type="ORF">C3747_29g212</name>
</gene>
<accession>A0A2V2X4M3</accession>
<name>A0A2V2X4M3_TRYCR</name>
<evidence type="ECO:0000313" key="1">
    <source>
        <dbReference type="EMBL" id="PWV15402.1"/>
    </source>
</evidence>